<proteinExistence type="predicted"/>
<dbReference type="Proteomes" id="UP000295096">
    <property type="component" value="Unassembled WGS sequence"/>
</dbReference>
<feature type="compositionally biased region" description="Low complexity" evidence="1">
    <location>
        <begin position="89"/>
        <end position="107"/>
    </location>
</feature>
<comment type="caution">
    <text evidence="2">The sequence shown here is derived from an EMBL/GenBank/DDBJ whole genome shotgun (WGS) entry which is preliminary data.</text>
</comment>
<protein>
    <submittedName>
        <fullName evidence="2">Uncharacterized protein</fullName>
    </submittedName>
</protein>
<dbReference type="AlphaFoldDB" id="A0A4R5Q552"/>
<dbReference type="EMBL" id="SMSJ01000194">
    <property type="protein sequence ID" value="TDH57876.1"/>
    <property type="molecule type" value="Genomic_DNA"/>
</dbReference>
<dbReference type="OrthoDB" id="9813719at2"/>
<gene>
    <name evidence="2" type="ORF">E2C06_35595</name>
</gene>
<evidence type="ECO:0000313" key="3">
    <source>
        <dbReference type="Proteomes" id="UP000295096"/>
    </source>
</evidence>
<accession>A0A4R5Q552</accession>
<name>A0A4R5Q552_9PROT</name>
<organism evidence="2 3">
    <name type="scientific">Dankookia rubra</name>
    <dbReference type="NCBI Taxonomy" id="1442381"/>
    <lineage>
        <taxon>Bacteria</taxon>
        <taxon>Pseudomonadati</taxon>
        <taxon>Pseudomonadota</taxon>
        <taxon>Alphaproteobacteria</taxon>
        <taxon>Acetobacterales</taxon>
        <taxon>Roseomonadaceae</taxon>
        <taxon>Dankookia</taxon>
    </lineage>
</organism>
<keyword evidence="3" id="KW-1185">Reference proteome</keyword>
<feature type="compositionally biased region" description="Basic and acidic residues" evidence="1">
    <location>
        <begin position="78"/>
        <end position="88"/>
    </location>
</feature>
<evidence type="ECO:0000256" key="1">
    <source>
        <dbReference type="SAM" id="MobiDB-lite"/>
    </source>
</evidence>
<dbReference type="RefSeq" id="WP_133293261.1">
    <property type="nucleotide sequence ID" value="NZ_SMSJ01000194.1"/>
</dbReference>
<reference evidence="2 3" key="1">
    <citation type="journal article" date="2016" name="J. Microbiol.">
        <title>Dankookia rubra gen. nov., sp. nov., an alphaproteobacterium isolated from sediment of a shallow stream.</title>
        <authorList>
            <person name="Kim W.H."/>
            <person name="Kim D.H."/>
            <person name="Kang K."/>
            <person name="Ahn T.Y."/>
        </authorList>
    </citation>
    <scope>NUCLEOTIDE SEQUENCE [LARGE SCALE GENOMIC DNA]</scope>
    <source>
        <strain evidence="2 3">JCM30602</strain>
    </source>
</reference>
<sequence length="131" mass="14550">MQRDEPPYYEPLELMPRPAPSPQEIARASTSTKVGAWTAKTLAGWGVPYPPPKGWRTELIRLHASSLDVTPLPHRPKDRQARKVERDTSSASSPSASTTTQSTAPQQWNPITVYRITDIGTPDPDDPPPWL</sequence>
<feature type="region of interest" description="Disordered" evidence="1">
    <location>
        <begin position="65"/>
        <end position="131"/>
    </location>
</feature>
<feature type="region of interest" description="Disordered" evidence="1">
    <location>
        <begin position="1"/>
        <end position="32"/>
    </location>
</feature>
<evidence type="ECO:0000313" key="2">
    <source>
        <dbReference type="EMBL" id="TDH57876.1"/>
    </source>
</evidence>